<dbReference type="PANTHER" id="PTHR36173">
    <property type="entry name" value="RIBONUCLEASE VAPC16-RELATED"/>
    <property type="match status" value="1"/>
</dbReference>
<dbReference type="CDD" id="cd09872">
    <property type="entry name" value="PIN_Sll0205-like"/>
    <property type="match status" value="1"/>
</dbReference>
<accession>A0A8J7K2C1</accession>
<sequence>MTAVVADTHTIIWYIVEPQRLSTNASLRLDQASNTGQSIYISTISIVEISYLVEKNRLPELVLQRLLSVCDTSNASIVSVSLNRTIAEVLRQINRDTVPDMPDRIIAATALYLNLPLVTRDAKIQALAEIDTIW</sequence>
<gene>
    <name evidence="2" type="ORF">IQ247_14970</name>
</gene>
<dbReference type="InterPro" id="IPR052919">
    <property type="entry name" value="TA_system_RNase"/>
</dbReference>
<dbReference type="PANTHER" id="PTHR36173:SF1">
    <property type="entry name" value="RIBONUCLEASE VAPC22"/>
    <property type="match status" value="1"/>
</dbReference>
<organism evidence="2 3">
    <name type="scientific">Plectonema cf. radiosum LEGE 06105</name>
    <dbReference type="NCBI Taxonomy" id="945769"/>
    <lineage>
        <taxon>Bacteria</taxon>
        <taxon>Bacillati</taxon>
        <taxon>Cyanobacteriota</taxon>
        <taxon>Cyanophyceae</taxon>
        <taxon>Oscillatoriophycideae</taxon>
        <taxon>Oscillatoriales</taxon>
        <taxon>Microcoleaceae</taxon>
        <taxon>Plectonema</taxon>
    </lineage>
</organism>
<name>A0A8J7K2C1_9CYAN</name>
<protein>
    <submittedName>
        <fullName evidence="2">Type II toxin-antitoxin system VapC family toxin</fullName>
    </submittedName>
</protein>
<evidence type="ECO:0000313" key="2">
    <source>
        <dbReference type="EMBL" id="MBE9213952.1"/>
    </source>
</evidence>
<feature type="domain" description="PIN" evidence="1">
    <location>
        <begin position="4"/>
        <end position="128"/>
    </location>
</feature>
<dbReference type="SUPFAM" id="SSF88723">
    <property type="entry name" value="PIN domain-like"/>
    <property type="match status" value="1"/>
</dbReference>
<reference evidence="2" key="1">
    <citation type="submission" date="2020-10" db="EMBL/GenBank/DDBJ databases">
        <authorList>
            <person name="Castelo-Branco R."/>
            <person name="Eusebio N."/>
            <person name="Adriana R."/>
            <person name="Vieira A."/>
            <person name="Brugerolle De Fraissinette N."/>
            <person name="Rezende De Castro R."/>
            <person name="Schneider M.P."/>
            <person name="Vasconcelos V."/>
            <person name="Leao P.N."/>
        </authorList>
    </citation>
    <scope>NUCLEOTIDE SEQUENCE</scope>
    <source>
        <strain evidence="2">LEGE 06105</strain>
    </source>
</reference>
<evidence type="ECO:0000313" key="3">
    <source>
        <dbReference type="Proteomes" id="UP000620559"/>
    </source>
</evidence>
<keyword evidence="3" id="KW-1185">Reference proteome</keyword>
<dbReference type="Pfam" id="PF01850">
    <property type="entry name" value="PIN"/>
    <property type="match status" value="1"/>
</dbReference>
<dbReference type="EMBL" id="JADEWL010000046">
    <property type="protein sequence ID" value="MBE9213952.1"/>
    <property type="molecule type" value="Genomic_DNA"/>
</dbReference>
<dbReference type="Proteomes" id="UP000620559">
    <property type="component" value="Unassembled WGS sequence"/>
</dbReference>
<comment type="caution">
    <text evidence="2">The sequence shown here is derived from an EMBL/GenBank/DDBJ whole genome shotgun (WGS) entry which is preliminary data.</text>
</comment>
<dbReference type="AlphaFoldDB" id="A0A8J7K2C1"/>
<dbReference type="InterPro" id="IPR029060">
    <property type="entry name" value="PIN-like_dom_sf"/>
</dbReference>
<evidence type="ECO:0000259" key="1">
    <source>
        <dbReference type="Pfam" id="PF01850"/>
    </source>
</evidence>
<proteinExistence type="predicted"/>
<dbReference type="InterPro" id="IPR002716">
    <property type="entry name" value="PIN_dom"/>
</dbReference>
<dbReference type="InterPro" id="IPR041705">
    <property type="entry name" value="PIN_Sll0205"/>
</dbReference>
<dbReference type="RefSeq" id="WP_193921285.1">
    <property type="nucleotide sequence ID" value="NZ_JADEWL010000046.1"/>
</dbReference>
<dbReference type="Gene3D" id="3.40.50.1010">
    <property type="entry name" value="5'-nuclease"/>
    <property type="match status" value="1"/>
</dbReference>